<proteinExistence type="predicted"/>
<name>A0A1E1MTK6_RHYSE</name>
<protein>
    <submittedName>
        <fullName evidence="2">Uncharacterized protein</fullName>
    </submittedName>
</protein>
<evidence type="ECO:0000313" key="3">
    <source>
        <dbReference type="Proteomes" id="UP000177625"/>
    </source>
</evidence>
<reference evidence="3" key="1">
    <citation type="submission" date="2016-03" db="EMBL/GenBank/DDBJ databases">
        <authorList>
            <person name="Guldener U."/>
        </authorList>
    </citation>
    <scope>NUCLEOTIDE SEQUENCE [LARGE SCALE GENOMIC DNA]</scope>
</reference>
<organism evidence="2 3">
    <name type="scientific">Rhynchosporium secalis</name>
    <name type="common">Barley scald fungus</name>
    <dbReference type="NCBI Taxonomy" id="38038"/>
    <lineage>
        <taxon>Eukaryota</taxon>
        <taxon>Fungi</taxon>
        <taxon>Dikarya</taxon>
        <taxon>Ascomycota</taxon>
        <taxon>Pezizomycotina</taxon>
        <taxon>Leotiomycetes</taxon>
        <taxon>Helotiales</taxon>
        <taxon>Ploettnerulaceae</taxon>
        <taxon>Rhynchosporium</taxon>
    </lineage>
</organism>
<dbReference type="EMBL" id="FJVC01000589">
    <property type="protein sequence ID" value="CZT52401.1"/>
    <property type="molecule type" value="Genomic_DNA"/>
</dbReference>
<sequence length="42" mass="4846">MGDDTYKFKLPTDQLSNLRTSQQSYFTEPNSPTADLPRLKKL</sequence>
<feature type="compositionally biased region" description="Polar residues" evidence="1">
    <location>
        <begin position="19"/>
        <end position="33"/>
    </location>
</feature>
<dbReference type="AlphaFoldDB" id="A0A1E1MTK6"/>
<evidence type="ECO:0000256" key="1">
    <source>
        <dbReference type="SAM" id="MobiDB-lite"/>
    </source>
</evidence>
<feature type="region of interest" description="Disordered" evidence="1">
    <location>
        <begin position="19"/>
        <end position="42"/>
    </location>
</feature>
<accession>A0A1E1MTK6</accession>
<dbReference type="Proteomes" id="UP000177625">
    <property type="component" value="Unassembled WGS sequence"/>
</dbReference>
<evidence type="ECO:0000313" key="2">
    <source>
        <dbReference type="EMBL" id="CZT52401.1"/>
    </source>
</evidence>
<keyword evidence="3" id="KW-1185">Reference proteome</keyword>
<gene>
    <name evidence="2" type="ORF">RSE6_13735</name>
</gene>